<dbReference type="AlphaFoldDB" id="A0A2U1B911"/>
<evidence type="ECO:0000256" key="1">
    <source>
        <dbReference type="SAM" id="Phobius"/>
    </source>
</evidence>
<dbReference type="GeneID" id="78294008"/>
<keyword evidence="1" id="KW-0812">Transmembrane</keyword>
<keyword evidence="4" id="KW-1185">Reference proteome</keyword>
<organism evidence="3 4">
    <name type="scientific">Victivallis vadensis</name>
    <dbReference type="NCBI Taxonomy" id="172901"/>
    <lineage>
        <taxon>Bacteria</taxon>
        <taxon>Pseudomonadati</taxon>
        <taxon>Lentisphaerota</taxon>
        <taxon>Lentisphaeria</taxon>
        <taxon>Victivallales</taxon>
        <taxon>Victivallaceae</taxon>
        <taxon>Victivallis</taxon>
    </lineage>
</organism>
<accession>A0A2U1B911</accession>
<name>A0A2U1B911_9BACT</name>
<evidence type="ECO:0000313" key="4">
    <source>
        <dbReference type="Proteomes" id="UP000245959"/>
    </source>
</evidence>
<comment type="caution">
    <text evidence="3">The sequence shown here is derived from an EMBL/GenBank/DDBJ whole genome shotgun (WGS) entry which is preliminary data.</text>
</comment>
<feature type="domain" description="SHOCT" evidence="2">
    <location>
        <begin position="124"/>
        <end position="147"/>
    </location>
</feature>
<dbReference type="Proteomes" id="UP000245959">
    <property type="component" value="Unassembled WGS sequence"/>
</dbReference>
<evidence type="ECO:0000259" key="2">
    <source>
        <dbReference type="Pfam" id="PF09851"/>
    </source>
</evidence>
<sequence length="151" mass="15925">MSDDISDSRKGLYYLGMVLGAAGFLCCFGAVASGGCGIAAGGMPHPGGIFPIFFVGMFLFIAGGILVGIGRRGLAGSGIVLDPKQARKDLKPWAKMGGGILKDALEEAGLKKEESASSDLETDLRALYRLHQDGILSDEEYEAAKKKRLKK</sequence>
<keyword evidence="1" id="KW-1133">Transmembrane helix</keyword>
<feature type="transmembrane region" description="Helical" evidence="1">
    <location>
        <begin position="12"/>
        <end position="42"/>
    </location>
</feature>
<dbReference type="RefSeq" id="WP_116882678.1">
    <property type="nucleotide sequence ID" value="NZ_CABMMC010000047.1"/>
</dbReference>
<gene>
    <name evidence="3" type="ORF">C8D82_10316</name>
</gene>
<proteinExistence type="predicted"/>
<dbReference type="EMBL" id="QEKH01000003">
    <property type="protein sequence ID" value="PVY45102.1"/>
    <property type="molecule type" value="Genomic_DNA"/>
</dbReference>
<reference evidence="3 4" key="1">
    <citation type="submission" date="2018-04" db="EMBL/GenBank/DDBJ databases">
        <title>Genomic Encyclopedia of Type Strains, Phase IV (KMG-IV): sequencing the most valuable type-strain genomes for metagenomic binning, comparative biology and taxonomic classification.</title>
        <authorList>
            <person name="Goeker M."/>
        </authorList>
    </citation>
    <scope>NUCLEOTIDE SEQUENCE [LARGE SCALE GENOMIC DNA]</scope>
    <source>
        <strain evidence="3 4">DSM 14823</strain>
    </source>
</reference>
<evidence type="ECO:0000313" key="3">
    <source>
        <dbReference type="EMBL" id="PVY45102.1"/>
    </source>
</evidence>
<keyword evidence="1" id="KW-0472">Membrane</keyword>
<dbReference type="OrthoDB" id="3259185at2"/>
<dbReference type="InterPro" id="IPR018649">
    <property type="entry name" value="SHOCT"/>
</dbReference>
<protein>
    <submittedName>
        <fullName evidence="3">Putative oligomerization/nucleic acid binding protein</fullName>
    </submittedName>
</protein>
<dbReference type="Pfam" id="PF09851">
    <property type="entry name" value="SHOCT"/>
    <property type="match status" value="1"/>
</dbReference>
<feature type="transmembrane region" description="Helical" evidence="1">
    <location>
        <begin position="48"/>
        <end position="69"/>
    </location>
</feature>